<evidence type="ECO:0008006" key="3">
    <source>
        <dbReference type="Google" id="ProtNLM"/>
    </source>
</evidence>
<dbReference type="EMBL" id="QGKW02001911">
    <property type="protein sequence ID" value="KAF2565280.1"/>
    <property type="molecule type" value="Genomic_DNA"/>
</dbReference>
<accession>A0A8S9LHY4</accession>
<reference evidence="2" key="1">
    <citation type="submission" date="2019-12" db="EMBL/GenBank/DDBJ databases">
        <title>Genome sequencing and annotation of Brassica cretica.</title>
        <authorList>
            <person name="Studholme D.J."/>
            <person name="Sarris P.F."/>
        </authorList>
    </citation>
    <scope>NUCLEOTIDE SEQUENCE</scope>
    <source>
        <strain evidence="1">PFS-001/15</strain>
        <strain evidence="2">PFS-102/07</strain>
        <tissue evidence="2">Leaf</tissue>
    </source>
</reference>
<name>A0A8S9LHY4_BRACR</name>
<evidence type="ECO:0000313" key="1">
    <source>
        <dbReference type="EMBL" id="KAF2565280.1"/>
    </source>
</evidence>
<dbReference type="EMBL" id="QGKY02000094">
    <property type="protein sequence ID" value="KAF2605699.1"/>
    <property type="molecule type" value="Genomic_DNA"/>
</dbReference>
<dbReference type="Proteomes" id="UP000712281">
    <property type="component" value="Unassembled WGS sequence"/>
</dbReference>
<sequence length="114" mass="13215">MDKVLHQQEVDVCWAIALTRQLQALLRLHGVIAADAELSIQYLINESQSTASYPSLSQIDDTIYVPTLREMISERRENLEHLILLCGSNTDENEIPYLRIPRLIWANKKSWWLP</sequence>
<comment type="caution">
    <text evidence="2">The sequence shown here is derived from an EMBL/GenBank/DDBJ whole genome shotgun (WGS) entry which is preliminary data.</text>
</comment>
<organism evidence="2">
    <name type="scientific">Brassica cretica</name>
    <name type="common">Mustard</name>
    <dbReference type="NCBI Taxonomy" id="69181"/>
    <lineage>
        <taxon>Eukaryota</taxon>
        <taxon>Viridiplantae</taxon>
        <taxon>Streptophyta</taxon>
        <taxon>Embryophyta</taxon>
        <taxon>Tracheophyta</taxon>
        <taxon>Spermatophyta</taxon>
        <taxon>Magnoliopsida</taxon>
        <taxon>eudicotyledons</taxon>
        <taxon>Gunneridae</taxon>
        <taxon>Pentapetalae</taxon>
        <taxon>rosids</taxon>
        <taxon>malvids</taxon>
        <taxon>Brassicales</taxon>
        <taxon>Brassicaceae</taxon>
        <taxon>Brassiceae</taxon>
        <taxon>Brassica</taxon>
    </lineage>
</organism>
<protein>
    <recommendedName>
        <fullName evidence="3">Peptidase C1A papain C-terminal domain-containing protein</fullName>
    </recommendedName>
</protein>
<dbReference type="AlphaFoldDB" id="A0A8S9LHY4"/>
<proteinExistence type="predicted"/>
<evidence type="ECO:0000313" key="2">
    <source>
        <dbReference type="EMBL" id="KAF2605699.1"/>
    </source>
</evidence>
<gene>
    <name evidence="1" type="ORF">F2Q68_00028112</name>
    <name evidence="2" type="ORF">F2Q70_00028556</name>
</gene>